<organism evidence="2">
    <name type="scientific">freshwater metagenome</name>
    <dbReference type="NCBI Taxonomy" id="449393"/>
    <lineage>
        <taxon>unclassified sequences</taxon>
        <taxon>metagenomes</taxon>
        <taxon>ecological metagenomes</taxon>
    </lineage>
</organism>
<evidence type="ECO:0000313" key="2">
    <source>
        <dbReference type="EMBL" id="CAB4593662.1"/>
    </source>
</evidence>
<proteinExistence type="predicted"/>
<evidence type="ECO:0000313" key="5">
    <source>
        <dbReference type="EMBL" id="CAB5045128.1"/>
    </source>
</evidence>
<accession>A0A6J6FXA3</accession>
<evidence type="ECO:0000313" key="6">
    <source>
        <dbReference type="EMBL" id="CAB5120258.1"/>
    </source>
</evidence>
<dbReference type="Gene3D" id="3.40.50.880">
    <property type="match status" value="1"/>
</dbReference>
<dbReference type="GO" id="GO:0005829">
    <property type="term" value="C:cytosol"/>
    <property type="evidence" value="ECO:0007669"/>
    <property type="project" value="TreeGrafter"/>
</dbReference>
<dbReference type="EMBL" id="CAFBNZ010000034">
    <property type="protein sequence ID" value="CAB4968073.1"/>
    <property type="molecule type" value="Genomic_DNA"/>
</dbReference>
<evidence type="ECO:0000313" key="3">
    <source>
        <dbReference type="EMBL" id="CAB4770034.1"/>
    </source>
</evidence>
<dbReference type="EMBL" id="CAEZZV010000015">
    <property type="protein sequence ID" value="CAB4770034.1"/>
    <property type="molecule type" value="Genomic_DNA"/>
</dbReference>
<dbReference type="SUPFAM" id="SSF52317">
    <property type="entry name" value="Class I glutamine amidotransferase-like"/>
    <property type="match status" value="1"/>
</dbReference>
<dbReference type="PROSITE" id="PS51273">
    <property type="entry name" value="GATASE_TYPE_1"/>
    <property type="match status" value="1"/>
</dbReference>
<dbReference type="AlphaFoldDB" id="A0A6J6FXA3"/>
<dbReference type="InterPro" id="IPR029062">
    <property type="entry name" value="Class_I_gatase-like"/>
</dbReference>
<protein>
    <submittedName>
        <fullName evidence="2">Unannotated protein</fullName>
    </submittedName>
</protein>
<gene>
    <name evidence="1" type="ORF">UFOPK1421_01190</name>
    <name evidence="2" type="ORF">UFOPK1820_00290</name>
    <name evidence="3" type="ORF">UFOPK2921_00211</name>
    <name evidence="4" type="ORF">UFOPK3889_00293</name>
    <name evidence="5" type="ORF">UFOPK4275_00199</name>
    <name evidence="6" type="ORF">UFOPK4422_00642</name>
</gene>
<evidence type="ECO:0000313" key="4">
    <source>
        <dbReference type="EMBL" id="CAB4968073.1"/>
    </source>
</evidence>
<dbReference type="EMBL" id="CAFBQJ010000018">
    <property type="protein sequence ID" value="CAB5045128.1"/>
    <property type="molecule type" value="Genomic_DNA"/>
</dbReference>
<dbReference type="GO" id="GO:0016811">
    <property type="term" value="F:hydrolase activity, acting on carbon-nitrogen (but not peptide) bonds, in linear amides"/>
    <property type="evidence" value="ECO:0007669"/>
    <property type="project" value="InterPro"/>
</dbReference>
<dbReference type="InterPro" id="IPR011697">
    <property type="entry name" value="Peptidase_C26"/>
</dbReference>
<dbReference type="EMBL" id="CAEZUK010000029">
    <property type="protein sequence ID" value="CAB4593662.1"/>
    <property type="molecule type" value="Genomic_DNA"/>
</dbReference>
<evidence type="ECO:0000313" key="1">
    <source>
        <dbReference type="EMBL" id="CAB4549621.1"/>
    </source>
</evidence>
<dbReference type="CDD" id="cd01745">
    <property type="entry name" value="GATase1_2"/>
    <property type="match status" value="1"/>
</dbReference>
<sequence>MRHPIILIVGREIVRLEGARGLAYGTGQTYSQAITRAGGIPIMLPPISDLAERIDSLLDSCDGIVLQGGGDIDPICYGQEISSSSVYGVNAHHDRVELEVARQAALRDIPTLAICRGLQIVNVAFGGTLIQDLDDPSHKATFHGVDLMPNSLVATAMKVERATSCHSWHHQAVDVLGQNLRVTGRADDGTIEALEGTQATWLVAVQWHPEDSAETDSEQQNLFDALVAACA</sequence>
<name>A0A6J6FXA3_9ZZZZ</name>
<reference evidence="2" key="1">
    <citation type="submission" date="2020-05" db="EMBL/GenBank/DDBJ databases">
        <authorList>
            <person name="Chiriac C."/>
            <person name="Salcher M."/>
            <person name="Ghai R."/>
            <person name="Kavagutti S V."/>
        </authorList>
    </citation>
    <scope>NUCLEOTIDE SEQUENCE</scope>
</reference>
<dbReference type="InterPro" id="IPR044668">
    <property type="entry name" value="PuuD-like"/>
</dbReference>
<dbReference type="PANTHER" id="PTHR43235:SF1">
    <property type="entry name" value="GLUTAMINE AMIDOTRANSFERASE PB2B2.05-RELATED"/>
    <property type="match status" value="1"/>
</dbReference>
<dbReference type="EMBL" id="CAFBRX010000051">
    <property type="protein sequence ID" value="CAB5120258.1"/>
    <property type="molecule type" value="Genomic_DNA"/>
</dbReference>
<dbReference type="PANTHER" id="PTHR43235">
    <property type="entry name" value="GLUTAMINE AMIDOTRANSFERASE PB2B2.05-RELATED"/>
    <property type="match status" value="1"/>
</dbReference>
<dbReference type="Pfam" id="PF07722">
    <property type="entry name" value="Peptidase_C26"/>
    <property type="match status" value="1"/>
</dbReference>
<dbReference type="EMBL" id="CAEZSL010000143">
    <property type="protein sequence ID" value="CAB4549621.1"/>
    <property type="molecule type" value="Genomic_DNA"/>
</dbReference>